<comment type="cofactor">
    <cofactor evidence="11">
        <name>Zn(2+)</name>
        <dbReference type="ChEBI" id="CHEBI:29105"/>
    </cofactor>
    <text evidence="11">Binds 1 zinc ion per subunit.</text>
</comment>
<evidence type="ECO:0000256" key="6">
    <source>
        <dbReference type="ARBA" id="ARBA00022833"/>
    </source>
</evidence>
<reference evidence="16" key="1">
    <citation type="submission" date="2013-04" db="EMBL/GenBank/DDBJ databases">
        <authorList>
            <person name="Qu J."/>
            <person name="Murali S.C."/>
            <person name="Bandaranaike D."/>
            <person name="Bellair M."/>
            <person name="Blankenburg K."/>
            <person name="Chao H."/>
            <person name="Dinh H."/>
            <person name="Doddapaneni H."/>
            <person name="Downs B."/>
            <person name="Dugan-Rocha S."/>
            <person name="Elkadiri S."/>
            <person name="Gnanaolivu R.D."/>
            <person name="Hernandez B."/>
            <person name="Javaid M."/>
            <person name="Jayaseelan J.C."/>
            <person name="Lee S."/>
            <person name="Li M."/>
            <person name="Ming W."/>
            <person name="Munidasa M."/>
            <person name="Muniz J."/>
            <person name="Nguyen L."/>
            <person name="Ongeri F."/>
            <person name="Osuji N."/>
            <person name="Pu L.-L."/>
            <person name="Puazo M."/>
            <person name="Qu C."/>
            <person name="Quiroz J."/>
            <person name="Raj R."/>
            <person name="Weissenberger G."/>
            <person name="Xin Y."/>
            <person name="Zou X."/>
            <person name="Han Y."/>
            <person name="Richards S."/>
            <person name="Worley K."/>
            <person name="Muzny D."/>
            <person name="Gibbs R."/>
        </authorList>
    </citation>
    <scope>NUCLEOTIDE SEQUENCE</scope>
    <source>
        <strain evidence="16">Sampled in the wild</strain>
    </source>
</reference>
<protein>
    <recommendedName>
        <fullName evidence="4">mannose-6-phosphate isomerase</fullName>
        <ecNumber evidence="4">5.3.1.8</ecNumber>
    </recommendedName>
    <alternativeName>
        <fullName evidence="8">Phosphohexomutase</fullName>
    </alternativeName>
    <alternativeName>
        <fullName evidence="9">Phosphomannose isomerase</fullName>
    </alternativeName>
</protein>
<feature type="domain" description="Phosphomannose isomerase type I helical insertion" evidence="15">
    <location>
        <begin position="164"/>
        <end position="243"/>
    </location>
</feature>
<keyword evidence="17" id="KW-1185">Reference proteome</keyword>
<feature type="domain" description="Phosphomannose isomerase type I catalytic" evidence="14">
    <location>
        <begin position="2"/>
        <end position="144"/>
    </location>
</feature>
<feature type="binding site" evidence="11">
    <location>
        <position position="103"/>
    </location>
    <ligand>
        <name>Zn(2+)</name>
        <dbReference type="ChEBI" id="CHEBI:29105"/>
    </ligand>
</feature>
<evidence type="ECO:0000259" key="15">
    <source>
        <dbReference type="Pfam" id="PF20512"/>
    </source>
</evidence>
<dbReference type="PANTHER" id="PTHR10309">
    <property type="entry name" value="MANNOSE-6-PHOSPHATE ISOMERASE"/>
    <property type="match status" value="1"/>
</dbReference>
<dbReference type="FunFam" id="1.10.441.10:FF:000001">
    <property type="entry name" value="Mannose-6-phosphate isomerase"/>
    <property type="match status" value="1"/>
</dbReference>
<dbReference type="InterPro" id="IPR018050">
    <property type="entry name" value="Pmannose_isomerase-type1_CS"/>
</dbReference>
<dbReference type="GO" id="GO:0008270">
    <property type="term" value="F:zinc ion binding"/>
    <property type="evidence" value="ECO:0007669"/>
    <property type="project" value="InterPro"/>
</dbReference>
<dbReference type="InterPro" id="IPR014710">
    <property type="entry name" value="RmlC-like_jellyroll"/>
</dbReference>
<dbReference type="EC" id="5.3.1.8" evidence="4"/>
<dbReference type="UniPathway" id="UPA00126">
    <property type="reaction ID" value="UER00423"/>
</dbReference>
<dbReference type="PANTHER" id="PTHR10309:SF0">
    <property type="entry name" value="MANNOSE-6-PHOSPHATE ISOMERASE"/>
    <property type="match status" value="1"/>
</dbReference>
<keyword evidence="7" id="KW-0413">Isomerase</keyword>
<dbReference type="Pfam" id="PF20512">
    <property type="entry name" value="PMI_typeI_hel"/>
    <property type="match status" value="1"/>
</dbReference>
<evidence type="ECO:0000256" key="7">
    <source>
        <dbReference type="ARBA" id="ARBA00023235"/>
    </source>
</evidence>
<evidence type="ECO:0000259" key="13">
    <source>
        <dbReference type="Pfam" id="PF01238"/>
    </source>
</evidence>
<dbReference type="GO" id="GO:0009298">
    <property type="term" value="P:GDP-mannose biosynthetic process"/>
    <property type="evidence" value="ECO:0007669"/>
    <property type="project" value="UniProtKB-UniPathway"/>
</dbReference>
<evidence type="ECO:0000313" key="16">
    <source>
        <dbReference type="EMBL" id="KAG8228285.1"/>
    </source>
</evidence>
<sequence length="400" mass="44390">MELSCYVHQYAWGKVGHQSEVALLKKDADPSFIISDNCPYAELWMGTHPSGPSLLKDSGEKLEEWIKSNPETLGSKVREAFGDQLPYLFKVLSVQKALSIQAHPSKAHAEELHKKHPNLYKDPNHKPEIAIALTPFEALCGFRPAAEIKNFLENIVELRILVGQEVASQLMNSDETGLQKALKDCFSALMTCPDDRVLTQTNAFIARLSNLDEDSRERDCASLFERLHSQFPGDVGCFVIYFLNYLKLSPGEAIYLGPNEPHAYIYGDCVECMSCSDNVVRAGLTPKHRDVATLCEMLNYVCGAERKFSSTKKEDAHTTLFAPPIKDFAVAKIDVPGGCKNYKILPRSSASICIVIQGQFEIDSVSHKRGSVIFLPAGQSLVISNSEQQSLLIFQAFSNV</sequence>
<dbReference type="InterPro" id="IPR046457">
    <property type="entry name" value="PMI_typeI_cat"/>
</dbReference>
<dbReference type="PIRSF" id="PIRSF001480">
    <property type="entry name" value="Mannose-6-phosphate_isomerase"/>
    <property type="match status" value="1"/>
</dbReference>
<dbReference type="InterPro" id="IPR046456">
    <property type="entry name" value="PMI_typeI_C"/>
</dbReference>
<feature type="binding site" evidence="11">
    <location>
        <position position="262"/>
    </location>
    <ligand>
        <name>Zn(2+)</name>
        <dbReference type="ChEBI" id="CHEBI:29105"/>
    </ligand>
</feature>
<dbReference type="NCBIfam" id="TIGR00218">
    <property type="entry name" value="manA"/>
    <property type="match status" value="1"/>
</dbReference>
<evidence type="ECO:0000256" key="4">
    <source>
        <dbReference type="ARBA" id="ARBA00011956"/>
    </source>
</evidence>
<evidence type="ECO:0000256" key="2">
    <source>
        <dbReference type="ARBA" id="ARBA00004666"/>
    </source>
</evidence>
<dbReference type="GO" id="GO:0005975">
    <property type="term" value="P:carbohydrate metabolic process"/>
    <property type="evidence" value="ECO:0007669"/>
    <property type="project" value="InterPro"/>
</dbReference>
<dbReference type="Proteomes" id="UP000792457">
    <property type="component" value="Unassembled WGS sequence"/>
</dbReference>
<dbReference type="InterPro" id="IPR016305">
    <property type="entry name" value="Mannose-6-P_Isomerase"/>
</dbReference>
<evidence type="ECO:0000313" key="17">
    <source>
        <dbReference type="Proteomes" id="UP000792457"/>
    </source>
</evidence>
<keyword evidence="6 11" id="KW-0862">Zinc</keyword>
<keyword evidence="5 11" id="KW-0479">Metal-binding</keyword>
<gene>
    <name evidence="16" type="ORF">J437_LFUL006253</name>
</gene>
<dbReference type="CDD" id="cd07011">
    <property type="entry name" value="cupin_PMI_type_I_N"/>
    <property type="match status" value="1"/>
</dbReference>
<comment type="pathway">
    <text evidence="2">Nucleotide-sugar biosynthesis; GDP-alpha-D-mannose biosynthesis; alpha-D-mannose 1-phosphate from D-fructose 6-phosphate: step 1/2.</text>
</comment>
<dbReference type="FunFam" id="2.60.120.10:FF:000044">
    <property type="entry name" value="Mannose-6-phosphate isomerase"/>
    <property type="match status" value="1"/>
</dbReference>
<name>A0A8K0K6S4_LADFU</name>
<evidence type="ECO:0000256" key="12">
    <source>
        <dbReference type="RuleBase" id="RU004189"/>
    </source>
</evidence>
<evidence type="ECO:0000256" key="9">
    <source>
        <dbReference type="ARBA" id="ARBA00030762"/>
    </source>
</evidence>
<feature type="active site" evidence="10">
    <location>
        <position position="281"/>
    </location>
</feature>
<dbReference type="GO" id="GO:0005829">
    <property type="term" value="C:cytosol"/>
    <property type="evidence" value="ECO:0007669"/>
    <property type="project" value="TreeGrafter"/>
</dbReference>
<evidence type="ECO:0000256" key="10">
    <source>
        <dbReference type="PIRSR" id="PIRSR001480-1"/>
    </source>
</evidence>
<dbReference type="Gene3D" id="2.60.120.10">
    <property type="entry name" value="Jelly Rolls"/>
    <property type="match status" value="2"/>
</dbReference>
<comment type="caution">
    <text evidence="16">The sequence shown here is derived from an EMBL/GenBank/DDBJ whole genome shotgun (WGS) entry which is preliminary data.</text>
</comment>
<dbReference type="GO" id="GO:0004476">
    <property type="term" value="F:mannose-6-phosphate isomerase activity"/>
    <property type="evidence" value="ECO:0007669"/>
    <property type="project" value="UniProtKB-EC"/>
</dbReference>
<accession>A0A8K0K6S4</accession>
<dbReference type="InterPro" id="IPR046458">
    <property type="entry name" value="PMI_typeI_hel"/>
</dbReference>
<evidence type="ECO:0000256" key="11">
    <source>
        <dbReference type="PIRSR" id="PIRSR001480-2"/>
    </source>
</evidence>
<dbReference type="Pfam" id="PF01238">
    <property type="entry name" value="PMI_typeI_C"/>
    <property type="match status" value="1"/>
</dbReference>
<reference evidence="16" key="2">
    <citation type="submission" date="2017-10" db="EMBL/GenBank/DDBJ databases">
        <title>Ladona fulva Genome sequencing and assembly.</title>
        <authorList>
            <person name="Murali S."/>
            <person name="Richards S."/>
            <person name="Bandaranaike D."/>
            <person name="Bellair M."/>
            <person name="Blankenburg K."/>
            <person name="Chao H."/>
            <person name="Dinh H."/>
            <person name="Doddapaneni H."/>
            <person name="Dugan-Rocha S."/>
            <person name="Elkadiri S."/>
            <person name="Gnanaolivu R."/>
            <person name="Hernandez B."/>
            <person name="Skinner E."/>
            <person name="Javaid M."/>
            <person name="Lee S."/>
            <person name="Li M."/>
            <person name="Ming W."/>
            <person name="Munidasa M."/>
            <person name="Muniz J."/>
            <person name="Nguyen L."/>
            <person name="Hughes D."/>
            <person name="Osuji N."/>
            <person name="Pu L.-L."/>
            <person name="Puazo M."/>
            <person name="Qu C."/>
            <person name="Quiroz J."/>
            <person name="Raj R."/>
            <person name="Weissenberger G."/>
            <person name="Xin Y."/>
            <person name="Zou X."/>
            <person name="Han Y."/>
            <person name="Worley K."/>
            <person name="Muzny D."/>
            <person name="Gibbs R."/>
        </authorList>
    </citation>
    <scope>NUCLEOTIDE SEQUENCE</scope>
    <source>
        <strain evidence="16">Sampled in the wild</strain>
    </source>
</reference>
<dbReference type="InterPro" id="IPR011051">
    <property type="entry name" value="RmlC_Cupin_sf"/>
</dbReference>
<feature type="domain" description="Phosphomannose isomerase type I C-terminal" evidence="13">
    <location>
        <begin position="320"/>
        <end position="362"/>
    </location>
</feature>
<dbReference type="EMBL" id="KZ308365">
    <property type="protein sequence ID" value="KAG8228285.1"/>
    <property type="molecule type" value="Genomic_DNA"/>
</dbReference>
<feature type="binding site" evidence="11">
    <location>
        <position position="128"/>
    </location>
    <ligand>
        <name>Zn(2+)</name>
        <dbReference type="ChEBI" id="CHEBI:29105"/>
    </ligand>
</feature>
<proteinExistence type="inferred from homology"/>
<dbReference type="PROSITE" id="PS00965">
    <property type="entry name" value="PMI_I_1"/>
    <property type="match status" value="1"/>
</dbReference>
<dbReference type="Gene3D" id="1.10.441.10">
    <property type="entry name" value="Phosphomannose Isomerase, domain 2"/>
    <property type="match status" value="1"/>
</dbReference>
<dbReference type="PRINTS" id="PR00714">
    <property type="entry name" value="MAN6PISMRASE"/>
</dbReference>
<dbReference type="OrthoDB" id="6605218at2759"/>
<comment type="similarity">
    <text evidence="3 12">Belongs to the mannose-6-phosphate isomerase type 1 family.</text>
</comment>
<dbReference type="AlphaFoldDB" id="A0A8K0K6S4"/>
<evidence type="ECO:0000256" key="3">
    <source>
        <dbReference type="ARBA" id="ARBA00010772"/>
    </source>
</evidence>
<dbReference type="Pfam" id="PF20511">
    <property type="entry name" value="PMI_typeI_cat"/>
    <property type="match status" value="1"/>
</dbReference>
<evidence type="ECO:0000259" key="14">
    <source>
        <dbReference type="Pfam" id="PF20511"/>
    </source>
</evidence>
<organism evidence="16 17">
    <name type="scientific">Ladona fulva</name>
    <name type="common">Scarce chaser dragonfly</name>
    <name type="synonym">Libellula fulva</name>
    <dbReference type="NCBI Taxonomy" id="123851"/>
    <lineage>
        <taxon>Eukaryota</taxon>
        <taxon>Metazoa</taxon>
        <taxon>Ecdysozoa</taxon>
        <taxon>Arthropoda</taxon>
        <taxon>Hexapoda</taxon>
        <taxon>Insecta</taxon>
        <taxon>Pterygota</taxon>
        <taxon>Palaeoptera</taxon>
        <taxon>Odonata</taxon>
        <taxon>Epiprocta</taxon>
        <taxon>Anisoptera</taxon>
        <taxon>Libelluloidea</taxon>
        <taxon>Libellulidae</taxon>
        <taxon>Ladona</taxon>
    </lineage>
</organism>
<evidence type="ECO:0000256" key="1">
    <source>
        <dbReference type="ARBA" id="ARBA00000757"/>
    </source>
</evidence>
<dbReference type="SUPFAM" id="SSF51182">
    <property type="entry name" value="RmlC-like cupins"/>
    <property type="match status" value="1"/>
</dbReference>
<evidence type="ECO:0000256" key="5">
    <source>
        <dbReference type="ARBA" id="ARBA00022723"/>
    </source>
</evidence>
<evidence type="ECO:0000256" key="8">
    <source>
        <dbReference type="ARBA" id="ARBA00029741"/>
    </source>
</evidence>
<comment type="catalytic activity">
    <reaction evidence="1">
        <text>D-mannose 6-phosphate = D-fructose 6-phosphate</text>
        <dbReference type="Rhea" id="RHEA:12356"/>
        <dbReference type="ChEBI" id="CHEBI:58735"/>
        <dbReference type="ChEBI" id="CHEBI:61527"/>
        <dbReference type="EC" id="5.3.1.8"/>
    </reaction>
</comment>
<feature type="binding site" evidence="11">
    <location>
        <position position="101"/>
    </location>
    <ligand>
        <name>Zn(2+)</name>
        <dbReference type="ChEBI" id="CHEBI:29105"/>
    </ligand>
</feature>
<dbReference type="InterPro" id="IPR001250">
    <property type="entry name" value="Man6P_Isoase-1"/>
</dbReference>